<comment type="caution">
    <text evidence="2">The sequence shown here is derived from an EMBL/GenBank/DDBJ whole genome shotgun (WGS) entry which is preliminary data.</text>
</comment>
<evidence type="ECO:0000256" key="1">
    <source>
        <dbReference type="SAM" id="MobiDB-lite"/>
    </source>
</evidence>
<name>A0A0F9JXD2_9ZZZZ</name>
<protein>
    <submittedName>
        <fullName evidence="2">Uncharacterized protein</fullName>
    </submittedName>
</protein>
<gene>
    <name evidence="2" type="ORF">LCGC14_1401020</name>
</gene>
<reference evidence="2" key="1">
    <citation type="journal article" date="2015" name="Nature">
        <title>Complex archaea that bridge the gap between prokaryotes and eukaryotes.</title>
        <authorList>
            <person name="Spang A."/>
            <person name="Saw J.H."/>
            <person name="Jorgensen S.L."/>
            <person name="Zaremba-Niedzwiedzka K."/>
            <person name="Martijn J."/>
            <person name="Lind A.E."/>
            <person name="van Eijk R."/>
            <person name="Schleper C."/>
            <person name="Guy L."/>
            <person name="Ettema T.J."/>
        </authorList>
    </citation>
    <scope>NUCLEOTIDE SEQUENCE</scope>
</reference>
<feature type="region of interest" description="Disordered" evidence="1">
    <location>
        <begin position="75"/>
        <end position="100"/>
    </location>
</feature>
<proteinExistence type="predicted"/>
<dbReference type="AlphaFoldDB" id="A0A0F9JXD2"/>
<evidence type="ECO:0000313" key="2">
    <source>
        <dbReference type="EMBL" id="KKM74363.1"/>
    </source>
</evidence>
<accession>A0A0F9JXD2</accession>
<organism evidence="2">
    <name type="scientific">marine sediment metagenome</name>
    <dbReference type="NCBI Taxonomy" id="412755"/>
    <lineage>
        <taxon>unclassified sequences</taxon>
        <taxon>metagenomes</taxon>
        <taxon>ecological metagenomes</taxon>
    </lineage>
</organism>
<sequence length="100" mass="10539">MSRDQPRPAATPTDPLETALANAVKRFRRLANLHDASPDVALVAFAHTNGAALAGAEDVRDAAYKLETAVRATIDPREASGQEPGSGRGSMVDVRSELLS</sequence>
<dbReference type="EMBL" id="LAZR01009152">
    <property type="protein sequence ID" value="KKM74363.1"/>
    <property type="molecule type" value="Genomic_DNA"/>
</dbReference>